<evidence type="ECO:0000313" key="3">
    <source>
        <dbReference type="Proteomes" id="UP000271227"/>
    </source>
</evidence>
<dbReference type="AlphaFoldDB" id="A0A3M0BWL4"/>
<feature type="signal peptide" evidence="1">
    <location>
        <begin position="1"/>
        <end position="24"/>
    </location>
</feature>
<comment type="caution">
    <text evidence="2">The sequence shown here is derived from an EMBL/GenBank/DDBJ whole genome shotgun (WGS) entry which is preliminary data.</text>
</comment>
<dbReference type="InParanoid" id="A0A3M0BWL4"/>
<dbReference type="RefSeq" id="WP_147453643.1">
    <property type="nucleotide sequence ID" value="NZ_REFR01000017.1"/>
</dbReference>
<evidence type="ECO:0008006" key="4">
    <source>
        <dbReference type="Google" id="ProtNLM"/>
    </source>
</evidence>
<dbReference type="EMBL" id="REFR01000017">
    <property type="protein sequence ID" value="RMB00600.1"/>
    <property type="molecule type" value="Genomic_DNA"/>
</dbReference>
<accession>A0A3M0BWL4</accession>
<keyword evidence="3" id="KW-1185">Reference proteome</keyword>
<protein>
    <recommendedName>
        <fullName evidence="4">BNR repeat neuraminidase</fullName>
    </recommendedName>
</protein>
<reference evidence="2 3" key="1">
    <citation type="submission" date="2018-10" db="EMBL/GenBank/DDBJ databases">
        <title>Genomic Encyclopedia of Archaeal and Bacterial Type Strains, Phase II (KMG-II): from individual species to whole genera.</title>
        <authorList>
            <person name="Goeker M."/>
        </authorList>
    </citation>
    <scope>NUCLEOTIDE SEQUENCE [LARGE SCALE GENOMIC DNA]</scope>
    <source>
        <strain evidence="2 3">DSM 25217</strain>
    </source>
</reference>
<evidence type="ECO:0000256" key="1">
    <source>
        <dbReference type="SAM" id="SignalP"/>
    </source>
</evidence>
<keyword evidence="1" id="KW-0732">Signal</keyword>
<dbReference type="OrthoDB" id="568945at2"/>
<organism evidence="2 3">
    <name type="scientific">Eilatimonas milleporae</name>
    <dbReference type="NCBI Taxonomy" id="911205"/>
    <lineage>
        <taxon>Bacteria</taxon>
        <taxon>Pseudomonadati</taxon>
        <taxon>Pseudomonadota</taxon>
        <taxon>Alphaproteobacteria</taxon>
        <taxon>Kordiimonadales</taxon>
        <taxon>Kordiimonadaceae</taxon>
        <taxon>Eilatimonas</taxon>
    </lineage>
</organism>
<sequence length="456" mass="49677">MKFAQIFMLLLTGAAGIDAGHAQAGPTPEIVGRPFADIWPDAPYARNIWSMTVHNNRLYFGAGNSSNIGPSPNAGPVPVISYGRHGFRRELTLDEEQLAVFHHAGGHLYIPGHDTTEGWDFGNVYRLDDTGWRKFRTVPHGLHVYDIHRFAGRLVAAGGAYNQPIDGWISRDDGATWHAADLLPNPAFATPANPGGVFKRLVGNGFYGRLYTLFDIAGTLYASAAAPLEPAEGWDRPPMTATLFAFDGRQGFRPVTLHPATVPAPHRAAFTAESVMLFPGIDRHMTDSGDTTIPIVARDAHAGPVTIYIGAWVHNDHQWRPFGLFAATDIDTVSRMRLPEGFLPHDLLVHDGTLYVLANRRLAENRFEAGILKSRNISQTKRSQTKWDIAATFTAGGPARSFALYNGDLYIGLGAAITDPSPGEPDAEMSWSRELSPDAGTILRFDGHRVGLTSAP</sequence>
<feature type="chain" id="PRO_5018189596" description="BNR repeat neuraminidase" evidence="1">
    <location>
        <begin position="25"/>
        <end position="456"/>
    </location>
</feature>
<dbReference type="Proteomes" id="UP000271227">
    <property type="component" value="Unassembled WGS sequence"/>
</dbReference>
<name>A0A3M0BWL4_9PROT</name>
<evidence type="ECO:0000313" key="2">
    <source>
        <dbReference type="EMBL" id="RMB00600.1"/>
    </source>
</evidence>
<gene>
    <name evidence="2" type="ORF">BXY39_3788</name>
</gene>
<proteinExistence type="predicted"/>